<dbReference type="InterPro" id="IPR048334">
    <property type="entry name" value="Pellino_FHA"/>
</dbReference>
<evidence type="ECO:0000256" key="1">
    <source>
        <dbReference type="ARBA" id="ARBA00005639"/>
    </source>
</evidence>
<evidence type="ECO:0000313" key="6">
    <source>
        <dbReference type="RefSeq" id="XP_002732075.1"/>
    </source>
</evidence>
<dbReference type="Proteomes" id="UP000694865">
    <property type="component" value="Unplaced"/>
</dbReference>
<reference evidence="6" key="1">
    <citation type="submission" date="2025-08" db="UniProtKB">
        <authorList>
            <consortium name="RefSeq"/>
        </authorList>
    </citation>
    <scope>IDENTIFICATION</scope>
    <source>
        <tissue evidence="6">Testes</tissue>
    </source>
</reference>
<dbReference type="InterPro" id="IPR006800">
    <property type="entry name" value="Pellino_fam"/>
</dbReference>
<sequence length="447" mass="49485">MPLSTEKDEIKLKKHKPEALNLNMSLSGSHEREPSSIKYGELIVLGYNGCLPCGNRGRRRSLFALFKRPTSNGVKPVAQHTYESPKSAQAVRSTKQHSISYTLSRNQTVVVEYASDPDTDMFQIGRSTDPVIDFVVMDTVPGALTSEDCQVTESTISRFACRIVVDRDPPYLSRIYAAGFDTRNNIFLGEKACKWKTETQGGIDSLTTNGVLIMRPKGGFTPEARPGVWREVSVCGNVYSLREIRSSAQRGKLIESENNILEDGTLVDLCGATLLWRSATGLLRTPTQKHLEQLRQDINASRPQCPVGLMTLVLPSRSSRMARGEEADDKQPYVYLKCGHVHGYHGWVGKQSSNDKEDLNRTCPLCREVGPYIPVVMGNEPSFYVDSGPPTHAFCPCGHVASEKTARFWSQVPLPHGTHGFQATCPFCATPLAGEQGYVKLIFQQSE</sequence>
<evidence type="ECO:0000259" key="4">
    <source>
        <dbReference type="Pfam" id="PF20723"/>
    </source>
</evidence>
<dbReference type="GeneID" id="100373307"/>
<protein>
    <submittedName>
        <fullName evidence="6">E3 ubiquitin-protein ligase pellino homolog 2-like</fullName>
    </submittedName>
</protein>
<keyword evidence="2" id="KW-0597">Phosphoprotein</keyword>
<feature type="domain" description="Pellino RING" evidence="4">
    <location>
        <begin position="298"/>
        <end position="445"/>
    </location>
</feature>
<evidence type="ECO:0000256" key="2">
    <source>
        <dbReference type="ARBA" id="ARBA00022553"/>
    </source>
</evidence>
<keyword evidence="5" id="KW-1185">Reference proteome</keyword>
<proteinExistence type="inferred from homology"/>
<comment type="similarity">
    <text evidence="1">Belongs to the pellino family.</text>
</comment>
<accession>A0ABM0GKS4</accession>
<feature type="domain" description="Pellino FHA" evidence="3">
    <location>
        <begin position="33"/>
        <end position="293"/>
    </location>
</feature>
<evidence type="ECO:0000313" key="5">
    <source>
        <dbReference type="Proteomes" id="UP000694865"/>
    </source>
</evidence>
<gene>
    <name evidence="6" type="primary">LOC100373307</name>
</gene>
<dbReference type="InterPro" id="IPR048335">
    <property type="entry name" value="Pellino_RING"/>
</dbReference>
<dbReference type="Pfam" id="PF04710">
    <property type="entry name" value="Pellino_FHA"/>
    <property type="match status" value="1"/>
</dbReference>
<organism evidence="5 6">
    <name type="scientific">Saccoglossus kowalevskii</name>
    <name type="common">Acorn worm</name>
    <dbReference type="NCBI Taxonomy" id="10224"/>
    <lineage>
        <taxon>Eukaryota</taxon>
        <taxon>Metazoa</taxon>
        <taxon>Hemichordata</taxon>
        <taxon>Enteropneusta</taxon>
        <taxon>Harrimaniidae</taxon>
        <taxon>Saccoglossus</taxon>
    </lineage>
</organism>
<dbReference type="PANTHER" id="PTHR12098:SF2">
    <property type="entry name" value="PROTEIN PELLINO"/>
    <property type="match status" value="1"/>
</dbReference>
<evidence type="ECO:0000259" key="3">
    <source>
        <dbReference type="Pfam" id="PF04710"/>
    </source>
</evidence>
<name>A0ABM0GKS4_SACKO</name>
<dbReference type="PANTHER" id="PTHR12098">
    <property type="entry name" value="E3 UBIQUITIN-PROTEIN LIGASE PELLINO-RELATED"/>
    <property type="match status" value="1"/>
</dbReference>
<dbReference type="Pfam" id="PF20723">
    <property type="entry name" value="Pellino_RING"/>
    <property type="match status" value="1"/>
</dbReference>
<dbReference type="PIRSF" id="PIRSF038886">
    <property type="entry name" value="Pellino"/>
    <property type="match status" value="1"/>
</dbReference>
<dbReference type="RefSeq" id="XP_002732075.1">
    <property type="nucleotide sequence ID" value="XM_002732029.2"/>
</dbReference>